<dbReference type="NCBIfam" id="TIGR00711">
    <property type="entry name" value="efflux_EmrB"/>
    <property type="match status" value="1"/>
</dbReference>
<keyword evidence="3" id="KW-1003">Cell membrane</keyword>
<dbReference type="InterPro" id="IPR011701">
    <property type="entry name" value="MFS"/>
</dbReference>
<keyword evidence="6 7" id="KW-0472">Membrane</keyword>
<evidence type="ECO:0000256" key="3">
    <source>
        <dbReference type="ARBA" id="ARBA00022475"/>
    </source>
</evidence>
<feature type="transmembrane region" description="Helical" evidence="7">
    <location>
        <begin position="57"/>
        <end position="77"/>
    </location>
</feature>
<reference evidence="9 10" key="1">
    <citation type="submission" date="2021-01" db="EMBL/GenBank/DDBJ databases">
        <title>Whole genome shotgun sequence of Microbispora siamensis NBRC 104113.</title>
        <authorList>
            <person name="Komaki H."/>
            <person name="Tamura T."/>
        </authorList>
    </citation>
    <scope>NUCLEOTIDE SEQUENCE [LARGE SCALE GENOMIC DNA]</scope>
    <source>
        <strain evidence="9 10">NBRC 104113</strain>
    </source>
</reference>
<feature type="transmembrane region" description="Helical" evidence="7">
    <location>
        <begin position="418"/>
        <end position="435"/>
    </location>
</feature>
<comment type="caution">
    <text evidence="9">The sequence shown here is derived from an EMBL/GenBank/DDBJ whole genome shotgun (WGS) entry which is preliminary data.</text>
</comment>
<feature type="transmembrane region" description="Helical" evidence="7">
    <location>
        <begin position="177"/>
        <end position="197"/>
    </location>
</feature>
<feature type="transmembrane region" description="Helical" evidence="7">
    <location>
        <begin position="89"/>
        <end position="112"/>
    </location>
</feature>
<feature type="transmembrane region" description="Helical" evidence="7">
    <location>
        <begin position="240"/>
        <end position="258"/>
    </location>
</feature>
<dbReference type="InterPro" id="IPR020846">
    <property type="entry name" value="MFS_dom"/>
</dbReference>
<organism evidence="9 10">
    <name type="scientific">Microbispora siamensis</name>
    <dbReference type="NCBI Taxonomy" id="564413"/>
    <lineage>
        <taxon>Bacteria</taxon>
        <taxon>Bacillati</taxon>
        <taxon>Actinomycetota</taxon>
        <taxon>Actinomycetes</taxon>
        <taxon>Streptosporangiales</taxon>
        <taxon>Streptosporangiaceae</taxon>
        <taxon>Microbispora</taxon>
    </lineage>
</organism>
<feature type="transmembrane region" description="Helical" evidence="7">
    <location>
        <begin position="118"/>
        <end position="139"/>
    </location>
</feature>
<feature type="transmembrane region" description="Helical" evidence="7">
    <location>
        <begin position="21"/>
        <end position="45"/>
    </location>
</feature>
<dbReference type="PANTHER" id="PTHR42718">
    <property type="entry name" value="MAJOR FACILITATOR SUPERFAMILY MULTIDRUG TRANSPORTER MFSC"/>
    <property type="match status" value="1"/>
</dbReference>
<accession>A0ABQ4GZ47</accession>
<evidence type="ECO:0000256" key="2">
    <source>
        <dbReference type="ARBA" id="ARBA00022448"/>
    </source>
</evidence>
<feature type="transmembrane region" description="Helical" evidence="7">
    <location>
        <begin position="339"/>
        <end position="359"/>
    </location>
</feature>
<feature type="transmembrane region" description="Helical" evidence="7">
    <location>
        <begin position="151"/>
        <end position="171"/>
    </location>
</feature>
<dbReference type="PROSITE" id="PS50850">
    <property type="entry name" value="MFS"/>
    <property type="match status" value="1"/>
</dbReference>
<dbReference type="Pfam" id="PF07690">
    <property type="entry name" value="MFS_1"/>
    <property type="match status" value="1"/>
</dbReference>
<name>A0ABQ4GZ47_9ACTN</name>
<keyword evidence="10" id="KW-1185">Reference proteome</keyword>
<feature type="domain" description="Major facilitator superfamily (MFS) profile" evidence="8">
    <location>
        <begin position="23"/>
        <end position="473"/>
    </location>
</feature>
<evidence type="ECO:0000256" key="6">
    <source>
        <dbReference type="ARBA" id="ARBA00023136"/>
    </source>
</evidence>
<feature type="transmembrane region" description="Helical" evidence="7">
    <location>
        <begin position="371"/>
        <end position="397"/>
    </location>
</feature>
<dbReference type="SUPFAM" id="SSF103473">
    <property type="entry name" value="MFS general substrate transporter"/>
    <property type="match status" value="1"/>
</dbReference>
<evidence type="ECO:0000256" key="1">
    <source>
        <dbReference type="ARBA" id="ARBA00004651"/>
    </source>
</evidence>
<gene>
    <name evidence="9" type="ORF">Msi02_75280</name>
</gene>
<evidence type="ECO:0000313" key="9">
    <source>
        <dbReference type="EMBL" id="GIH66711.1"/>
    </source>
</evidence>
<comment type="subcellular location">
    <subcellularLocation>
        <location evidence="1">Cell membrane</location>
        <topology evidence="1">Multi-pass membrane protein</topology>
    </subcellularLocation>
</comment>
<dbReference type="RefSeq" id="WP_204052503.1">
    <property type="nucleotide sequence ID" value="NZ_BOOF01000058.1"/>
</dbReference>
<dbReference type="EMBL" id="BOOF01000058">
    <property type="protein sequence ID" value="GIH66711.1"/>
    <property type="molecule type" value="Genomic_DNA"/>
</dbReference>
<dbReference type="InterPro" id="IPR036259">
    <property type="entry name" value="MFS_trans_sf"/>
</dbReference>
<protein>
    <submittedName>
        <fullName evidence="9">MFS transporter</fullName>
    </submittedName>
</protein>
<evidence type="ECO:0000259" key="8">
    <source>
        <dbReference type="PROSITE" id="PS50850"/>
    </source>
</evidence>
<evidence type="ECO:0000256" key="5">
    <source>
        <dbReference type="ARBA" id="ARBA00022989"/>
    </source>
</evidence>
<keyword evidence="5 7" id="KW-1133">Transmembrane helix</keyword>
<evidence type="ECO:0000256" key="4">
    <source>
        <dbReference type="ARBA" id="ARBA00022692"/>
    </source>
</evidence>
<dbReference type="Gene3D" id="1.20.1250.20">
    <property type="entry name" value="MFS general substrate transporter like domains"/>
    <property type="match status" value="1"/>
</dbReference>
<dbReference type="CDD" id="cd17321">
    <property type="entry name" value="MFS_MMR_MDR_like"/>
    <property type="match status" value="1"/>
</dbReference>
<dbReference type="PANTHER" id="PTHR42718:SF39">
    <property type="entry name" value="ACTINORHODIN TRANSPORTER-RELATED"/>
    <property type="match status" value="1"/>
</dbReference>
<sequence>MTTITSPRSTPVAATGSSAGWGSLLVLLTGVFITTLDFFIVNVAIPVTQRELNASPSAIQFIVAGFGIALASGLVLGGRLGDLYGRRRLFSIGLAVFTLASAACGEAPSAGFLVGARVVQGAGAALLMPQVLAIINTLYTGAHRTKAFNAYGMALGFGGVFGQLIGGALIRADIAGLGWRSIFLINVPVGAVTLLLTRRLIPESRATGARLDLTGAALVCLGLVAIVYPLVQGQQQGWPAWTWLCLAAAVALLAAFALHQRRTAAPLIDPALFRHRSFSAGVVVSLIYSMTTGSFFLVLALYLQEGRGLDALGSGLIFLPLGLGYFVSSALSGRIAARLGRQVVTVGALVVALGYAALAETASALDTGRPVAWIIPGLLVAGAGMGLIMAPLPAIVLAGTDPRHAAAASGVLSTAQQAGGAIGVALVGMVFYGALGAPTPAHYPHAFALGLALLVGLAAAVVALVQVLPRTAR</sequence>
<proteinExistence type="predicted"/>
<feature type="transmembrane region" description="Helical" evidence="7">
    <location>
        <begin position="209"/>
        <end position="228"/>
    </location>
</feature>
<feature type="transmembrane region" description="Helical" evidence="7">
    <location>
        <begin position="447"/>
        <end position="468"/>
    </location>
</feature>
<keyword evidence="2" id="KW-0813">Transport</keyword>
<feature type="transmembrane region" description="Helical" evidence="7">
    <location>
        <begin position="278"/>
        <end position="303"/>
    </location>
</feature>
<keyword evidence="4 7" id="KW-0812">Transmembrane</keyword>
<dbReference type="InterPro" id="IPR004638">
    <property type="entry name" value="EmrB-like"/>
</dbReference>
<evidence type="ECO:0000313" key="10">
    <source>
        <dbReference type="Proteomes" id="UP000660454"/>
    </source>
</evidence>
<dbReference type="Gene3D" id="1.20.1720.10">
    <property type="entry name" value="Multidrug resistance protein D"/>
    <property type="match status" value="1"/>
</dbReference>
<feature type="transmembrane region" description="Helical" evidence="7">
    <location>
        <begin position="309"/>
        <end position="327"/>
    </location>
</feature>
<evidence type="ECO:0000256" key="7">
    <source>
        <dbReference type="SAM" id="Phobius"/>
    </source>
</evidence>
<dbReference type="Proteomes" id="UP000660454">
    <property type="component" value="Unassembled WGS sequence"/>
</dbReference>